<protein>
    <submittedName>
        <fullName evidence="3">Uncharacterized protein LOC109482248</fullName>
    </submittedName>
</protein>
<proteinExistence type="predicted"/>
<feature type="region of interest" description="Disordered" evidence="1">
    <location>
        <begin position="956"/>
        <end position="986"/>
    </location>
</feature>
<feature type="region of interest" description="Disordered" evidence="1">
    <location>
        <begin position="714"/>
        <end position="751"/>
    </location>
</feature>
<dbReference type="RefSeq" id="XP_019640499.1">
    <property type="nucleotide sequence ID" value="XM_019784940.1"/>
</dbReference>
<gene>
    <name evidence="3" type="primary">LOC109482248</name>
</gene>
<organism evidence="2 3">
    <name type="scientific">Branchiostoma belcheri</name>
    <name type="common">Amphioxus</name>
    <dbReference type="NCBI Taxonomy" id="7741"/>
    <lineage>
        <taxon>Eukaryota</taxon>
        <taxon>Metazoa</taxon>
        <taxon>Chordata</taxon>
        <taxon>Cephalochordata</taxon>
        <taxon>Leptocardii</taxon>
        <taxon>Amphioxiformes</taxon>
        <taxon>Branchiostomatidae</taxon>
        <taxon>Branchiostoma</taxon>
    </lineage>
</organism>
<dbReference type="PANTHER" id="PTHR34485:SF2">
    <property type="entry name" value="PROLINE RICH, LACRIMAL 1"/>
    <property type="match status" value="1"/>
</dbReference>
<reference evidence="3" key="1">
    <citation type="submission" date="2025-08" db="UniProtKB">
        <authorList>
            <consortium name="RefSeq"/>
        </authorList>
    </citation>
    <scope>IDENTIFICATION</scope>
    <source>
        <tissue evidence="3">Gonad</tissue>
    </source>
</reference>
<sequence length="986" mass="110332">MAAPSPRQGVSPAFENPPAIEEEDKDTPKQLGLVHKRLSKKARLRRAASTRGKKGAATRGTGRLSRSSRTLEVVPAGFREELEDYSHPSRPSARPIWVSPGGSKYRTFTMRKKLAAKGMDLDDIDTPACSSRSRTDGENVQSSRKLDFSSAENNVQKREPIVVEDGYYVGQVCQLQTFVDNINSNFKCRTKDCNGILVPLHFVKVGLGGGLRVVYSCSGCAMPGINFDSSTLVESSRRYQVSLALCLSMLVSGNTYQGYDKALGQGLGLETITKNNFYTLIRDVYPLTRALVKEHCQAAKEQMRKIPDNDLGSSKRAVTQADGTWGTRGFHSKNCTVTIRNAMNNSLLYVCHLCMKGRDTISSEEFPLFEGTAKSGEGIGLEMLWAQAVKDGIHPSVHWQDGDSTAMKSFRAHFPDEKHKVMLCSGHVARSHQNVLTDLKNKKTATKMYKSKHQEKFPQVNSVKCNCEGKSHRKGCGCINDAFIRQARINFFCCVVQAGKEPDELSNRLKNLGKYHARDIHKWKHPTTKKKTGCDFHPAKTCSCEKCKKKGKNQEPLCGKGELYKSKNAITCPLHSLFYEVETARRAEQANDIIHPELGRGNSNLPEASHNVLLRFRSKDVFLSRLHYIVKTDMGLLQSCVSWEQDTQPFGPEFLHWSVELYKRMKLPIPPGMVRKVQKALSERRKALEKARTEEKKARRIALKAARALDSEERKQWTKKRAIQHSYGTADAEADSDGEVHSEEEEGARATLVKDSQLIVREDRRVGRVVGLGPPVQTTGNSASRKRKSRDPPKQPRRKARKQETDHLVSTVLSHPSIQPPCSNATMADLENAMAALELLFEQSGLTLPAGLRHILLHLPHTAPANSSRPDWGPRRRLAAALFRWLWVSERRRGGGLRAPGRDTPTYVYPEEVRWVMRARFPDDPVRLYDGQVEKQRAVYFVDVVDLATATWPSCRCGSATGTSGGPARRGRRTSRATPYPHKRGQ</sequence>
<dbReference type="GeneID" id="109482248"/>
<evidence type="ECO:0000256" key="1">
    <source>
        <dbReference type="SAM" id="MobiDB-lite"/>
    </source>
</evidence>
<feature type="compositionally biased region" description="Basic residues" evidence="1">
    <location>
        <begin position="34"/>
        <end position="56"/>
    </location>
</feature>
<feature type="compositionally biased region" description="Polar residues" evidence="1">
    <location>
        <begin position="128"/>
        <end position="143"/>
    </location>
</feature>
<feature type="compositionally biased region" description="Basic residues" evidence="1">
    <location>
        <begin position="969"/>
        <end position="986"/>
    </location>
</feature>
<name>A0A6P5A2C6_BRABE</name>
<feature type="compositionally biased region" description="Low complexity" evidence="1">
    <location>
        <begin position="58"/>
        <end position="69"/>
    </location>
</feature>
<feature type="compositionally biased region" description="Basic residues" evidence="1">
    <location>
        <begin position="784"/>
        <end position="801"/>
    </location>
</feature>
<feature type="compositionally biased region" description="Acidic residues" evidence="1">
    <location>
        <begin position="732"/>
        <end position="746"/>
    </location>
</feature>
<feature type="region of interest" description="Disordered" evidence="1">
    <location>
        <begin position="765"/>
        <end position="807"/>
    </location>
</feature>
<dbReference type="KEGG" id="bbel:109482248"/>
<keyword evidence="2" id="KW-1185">Reference proteome</keyword>
<evidence type="ECO:0000313" key="2">
    <source>
        <dbReference type="Proteomes" id="UP000515135"/>
    </source>
</evidence>
<accession>A0A6P5A2C6</accession>
<dbReference type="PANTHER" id="PTHR34485">
    <property type="entry name" value="PROLINE-RICH, LACRIMAL 1"/>
    <property type="match status" value="1"/>
</dbReference>
<feature type="region of interest" description="Disordered" evidence="1">
    <location>
        <begin position="1"/>
        <end position="69"/>
    </location>
</feature>
<dbReference type="AlphaFoldDB" id="A0A6P5A2C6"/>
<evidence type="ECO:0000313" key="3">
    <source>
        <dbReference type="RefSeq" id="XP_019640499.1"/>
    </source>
</evidence>
<dbReference type="Proteomes" id="UP000515135">
    <property type="component" value="Unplaced"/>
</dbReference>
<dbReference type="OrthoDB" id="5974480at2759"/>
<feature type="region of interest" description="Disordered" evidence="1">
    <location>
        <begin position="125"/>
        <end position="147"/>
    </location>
</feature>